<protein>
    <submittedName>
        <fullName evidence="2">IQ motif and ankyrin repeat domain-containing protein 1</fullName>
    </submittedName>
</protein>
<reference evidence="2" key="2">
    <citation type="journal article" date="2023" name="BMC Genomics">
        <title>Pest status, molecular evolution, and epigenetic factors derived from the genome assembly of Frankliniella fusca, a thysanopteran phytovirus vector.</title>
        <authorList>
            <person name="Catto M.A."/>
            <person name="Labadie P.E."/>
            <person name="Jacobson A.L."/>
            <person name="Kennedy G.G."/>
            <person name="Srinivasan R."/>
            <person name="Hunt B.G."/>
        </authorList>
    </citation>
    <scope>NUCLEOTIDE SEQUENCE</scope>
    <source>
        <strain evidence="2">PL_HMW_Pooled</strain>
    </source>
</reference>
<proteinExistence type="predicted"/>
<feature type="region of interest" description="Disordered" evidence="1">
    <location>
        <begin position="142"/>
        <end position="195"/>
    </location>
</feature>
<keyword evidence="3" id="KW-1185">Reference proteome</keyword>
<dbReference type="EMBL" id="JAHWGI010000019">
    <property type="protein sequence ID" value="KAK3907786.1"/>
    <property type="molecule type" value="Genomic_DNA"/>
</dbReference>
<sequence length="236" mass="26638">MSTFREKLNKCRSANYAAYTKAFQLPVQVALPIKSIERYTKPNETEDRLRVFSEPSPGLLIQVFLGKKFDSITKEDCDAMNLEIKDKVSKWFLVSRGGIALDKIVLDMIDDDTRKTSSIPVFDTSLHTIKQVDKDGKLHASAMLQQRQQQQQQQRQQHSSSTAARALRCGRGPAAQQLQLQQQQRQQQQQQQEQHSSWWLSSSAAIWNSPRSPRCLRSAPCARAHLAPGPTIPGGP</sequence>
<feature type="non-terminal residue" evidence="2">
    <location>
        <position position="1"/>
    </location>
</feature>
<organism evidence="2 3">
    <name type="scientific">Frankliniella fusca</name>
    <dbReference type="NCBI Taxonomy" id="407009"/>
    <lineage>
        <taxon>Eukaryota</taxon>
        <taxon>Metazoa</taxon>
        <taxon>Ecdysozoa</taxon>
        <taxon>Arthropoda</taxon>
        <taxon>Hexapoda</taxon>
        <taxon>Insecta</taxon>
        <taxon>Pterygota</taxon>
        <taxon>Neoptera</taxon>
        <taxon>Paraneoptera</taxon>
        <taxon>Thysanoptera</taxon>
        <taxon>Terebrantia</taxon>
        <taxon>Thripoidea</taxon>
        <taxon>Thripidae</taxon>
        <taxon>Frankliniella</taxon>
    </lineage>
</organism>
<dbReference type="AlphaFoldDB" id="A0AAE1GS49"/>
<accession>A0AAE1GS49</accession>
<dbReference type="Proteomes" id="UP001219518">
    <property type="component" value="Unassembled WGS sequence"/>
</dbReference>
<reference evidence="2" key="1">
    <citation type="submission" date="2021-07" db="EMBL/GenBank/DDBJ databases">
        <authorList>
            <person name="Catto M.A."/>
            <person name="Jacobson A."/>
            <person name="Kennedy G."/>
            <person name="Labadie P."/>
            <person name="Hunt B.G."/>
            <person name="Srinivasan R."/>
        </authorList>
    </citation>
    <scope>NUCLEOTIDE SEQUENCE</scope>
    <source>
        <strain evidence="2">PL_HMW_Pooled</strain>
        <tissue evidence="2">Head</tissue>
    </source>
</reference>
<evidence type="ECO:0000313" key="3">
    <source>
        <dbReference type="Proteomes" id="UP001219518"/>
    </source>
</evidence>
<gene>
    <name evidence="2" type="ORF">KUF71_018422</name>
</gene>
<comment type="caution">
    <text evidence="2">The sequence shown here is derived from an EMBL/GenBank/DDBJ whole genome shotgun (WGS) entry which is preliminary data.</text>
</comment>
<feature type="compositionally biased region" description="Low complexity" evidence="1">
    <location>
        <begin position="145"/>
        <end position="157"/>
    </location>
</feature>
<evidence type="ECO:0000256" key="1">
    <source>
        <dbReference type="SAM" id="MobiDB-lite"/>
    </source>
</evidence>
<name>A0AAE1GS49_9NEOP</name>
<feature type="compositionally biased region" description="Low complexity" evidence="1">
    <location>
        <begin position="176"/>
        <end position="195"/>
    </location>
</feature>
<evidence type="ECO:0000313" key="2">
    <source>
        <dbReference type="EMBL" id="KAK3907786.1"/>
    </source>
</evidence>